<feature type="compositionally biased region" description="Basic and acidic residues" evidence="1">
    <location>
        <begin position="1"/>
        <end position="11"/>
    </location>
</feature>
<dbReference type="EnsemblProtists" id="HpaT814485">
    <property type="protein sequence ID" value="HpaP814485"/>
    <property type="gene ID" value="HpaG814485"/>
</dbReference>
<evidence type="ECO:0000256" key="1">
    <source>
        <dbReference type="SAM" id="MobiDB-lite"/>
    </source>
</evidence>
<protein>
    <submittedName>
        <fullName evidence="2">Uncharacterized protein</fullName>
    </submittedName>
</protein>
<reference evidence="2" key="2">
    <citation type="submission" date="2015-06" db="UniProtKB">
        <authorList>
            <consortium name="EnsemblProtists"/>
        </authorList>
    </citation>
    <scope>IDENTIFICATION</scope>
    <source>
        <strain evidence="2">Emoy2</strain>
    </source>
</reference>
<dbReference type="Proteomes" id="UP000011713">
    <property type="component" value="Unassembled WGS sequence"/>
</dbReference>
<dbReference type="VEuPathDB" id="FungiDB:HpaG814485"/>
<reference evidence="3" key="1">
    <citation type="journal article" date="2010" name="Science">
        <title>Signatures of adaptation to obligate biotrophy in the Hyaloperonospora arabidopsidis genome.</title>
        <authorList>
            <person name="Baxter L."/>
            <person name="Tripathy S."/>
            <person name="Ishaque N."/>
            <person name="Boot N."/>
            <person name="Cabral A."/>
            <person name="Kemen E."/>
            <person name="Thines M."/>
            <person name="Ah-Fong A."/>
            <person name="Anderson R."/>
            <person name="Badejoko W."/>
            <person name="Bittner-Eddy P."/>
            <person name="Boore J.L."/>
            <person name="Chibucos M.C."/>
            <person name="Coates M."/>
            <person name="Dehal P."/>
            <person name="Delehaunty K."/>
            <person name="Dong S."/>
            <person name="Downton P."/>
            <person name="Dumas B."/>
            <person name="Fabro G."/>
            <person name="Fronick C."/>
            <person name="Fuerstenberg S.I."/>
            <person name="Fulton L."/>
            <person name="Gaulin E."/>
            <person name="Govers F."/>
            <person name="Hughes L."/>
            <person name="Humphray S."/>
            <person name="Jiang R.H."/>
            <person name="Judelson H."/>
            <person name="Kamoun S."/>
            <person name="Kyung K."/>
            <person name="Meijer H."/>
            <person name="Minx P."/>
            <person name="Morris P."/>
            <person name="Nelson J."/>
            <person name="Phuntumart V."/>
            <person name="Qutob D."/>
            <person name="Rehmany A."/>
            <person name="Rougon-Cardoso A."/>
            <person name="Ryden P."/>
            <person name="Torto-Alalibo T."/>
            <person name="Studholme D."/>
            <person name="Wang Y."/>
            <person name="Win J."/>
            <person name="Wood J."/>
            <person name="Clifton S.W."/>
            <person name="Rogers J."/>
            <person name="Van den Ackerveken G."/>
            <person name="Jones J.D."/>
            <person name="McDowell J.M."/>
            <person name="Beynon J."/>
            <person name="Tyler B.M."/>
        </authorList>
    </citation>
    <scope>NUCLEOTIDE SEQUENCE [LARGE SCALE GENOMIC DNA]</scope>
    <source>
        <strain evidence="3">Emoy2</strain>
    </source>
</reference>
<sequence>MPKGLQLRDDGSCNGAGGSQRRDGETCSDGAEPVEPAAVGSAAGGRYDGGGMSKCATRALGMDWRGSTRLYLGRAQSWHVRDTEAGCGQFQGNGCRCCERAASPLARNPTDGASWIPGGQDTENLGVKGVVVAADI</sequence>
<proteinExistence type="predicted"/>
<accession>M4C5V6</accession>
<name>M4C5V6_HYAAE</name>
<evidence type="ECO:0000313" key="2">
    <source>
        <dbReference type="EnsemblProtists" id="HpaP814485"/>
    </source>
</evidence>
<dbReference type="EMBL" id="JH598480">
    <property type="status" value="NOT_ANNOTATED_CDS"/>
    <property type="molecule type" value="Genomic_DNA"/>
</dbReference>
<dbReference type="AlphaFoldDB" id="M4C5V6"/>
<dbReference type="InParanoid" id="M4C5V6"/>
<organism evidence="2 3">
    <name type="scientific">Hyaloperonospora arabidopsidis (strain Emoy2)</name>
    <name type="common">Downy mildew agent</name>
    <name type="synonym">Peronospora arabidopsidis</name>
    <dbReference type="NCBI Taxonomy" id="559515"/>
    <lineage>
        <taxon>Eukaryota</taxon>
        <taxon>Sar</taxon>
        <taxon>Stramenopiles</taxon>
        <taxon>Oomycota</taxon>
        <taxon>Peronosporomycetes</taxon>
        <taxon>Peronosporales</taxon>
        <taxon>Peronosporaceae</taxon>
        <taxon>Hyaloperonospora</taxon>
    </lineage>
</organism>
<keyword evidence="3" id="KW-1185">Reference proteome</keyword>
<feature type="region of interest" description="Disordered" evidence="1">
    <location>
        <begin position="1"/>
        <end position="49"/>
    </location>
</feature>
<evidence type="ECO:0000313" key="3">
    <source>
        <dbReference type="Proteomes" id="UP000011713"/>
    </source>
</evidence>
<dbReference type="HOGENOM" id="CLU_1879407_0_0_1"/>